<protein>
    <submittedName>
        <fullName evidence="1">Uncharacterized protein</fullName>
    </submittedName>
</protein>
<organism evidence="1 2">
    <name type="scientific">Acinetobacter chinensis</name>
    <dbReference type="NCBI Taxonomy" id="2004650"/>
    <lineage>
        <taxon>Bacteria</taxon>
        <taxon>Pseudomonadati</taxon>
        <taxon>Pseudomonadota</taxon>
        <taxon>Gammaproteobacteria</taxon>
        <taxon>Moraxellales</taxon>
        <taxon>Moraxellaceae</taxon>
        <taxon>Acinetobacter</taxon>
    </lineage>
</organism>
<proteinExistence type="predicted"/>
<evidence type="ECO:0000313" key="2">
    <source>
        <dbReference type="Proteomes" id="UP000263753"/>
    </source>
</evidence>
<dbReference type="Proteomes" id="UP000263753">
    <property type="component" value="Chromosome"/>
</dbReference>
<dbReference type="RefSeq" id="WP_087514379.1">
    <property type="nucleotide sequence ID" value="NZ_CP032134.1"/>
</dbReference>
<dbReference type="KEGG" id="achi:CDG60_03590"/>
<name>A0A3B7LZL0_9GAMM</name>
<accession>A0A3B7LZL0</accession>
<evidence type="ECO:0000313" key="1">
    <source>
        <dbReference type="EMBL" id="AXY55753.1"/>
    </source>
</evidence>
<dbReference type="AlphaFoldDB" id="A0A3B7LZL0"/>
<dbReference type="EMBL" id="CP032134">
    <property type="protein sequence ID" value="AXY55753.1"/>
    <property type="molecule type" value="Genomic_DNA"/>
</dbReference>
<reference evidence="2" key="1">
    <citation type="submission" date="2018-09" db="EMBL/GenBank/DDBJ databases">
        <title>The complete genome of Acinetobacter sp. strain WCHAc010005.</title>
        <authorList>
            <person name="Hu Y."/>
            <person name="Long H."/>
            <person name="Feng Y."/>
            <person name="Zong Z."/>
        </authorList>
    </citation>
    <scope>NUCLEOTIDE SEQUENCE [LARGE SCALE GENOMIC DNA]</scope>
    <source>
        <strain evidence="2">WCHAc010005</strain>
    </source>
</reference>
<sequence length="214" mass="25313">MLVLEEIFKDRKHENTDQFNLRIHRGLSWLKKAIDLDQDIDLKFITLWISFNAVYAQETTAVQDKQILRQFIDKICHADHEHKIYKIIWEKYSQPVRLFMQNPYAFQEFWDFQNQKISKSEWKEDFESEKNRASQALENKNTPETLMMLFSRLSTLRTQLIHGGATHNSTVNRKQLYDGCHLLSALISAFLFLLLENAAILDQGKPFYPVVQMS</sequence>
<gene>
    <name evidence="1" type="ORF">CDG60_03590</name>
</gene>